<dbReference type="Pfam" id="PF00005">
    <property type="entry name" value="ABC_tran"/>
    <property type="match status" value="1"/>
</dbReference>
<dbReference type="InterPro" id="IPR050763">
    <property type="entry name" value="ABC_transporter_ATP-binding"/>
</dbReference>
<dbReference type="PROSITE" id="PS50893">
    <property type="entry name" value="ABC_TRANSPORTER_2"/>
    <property type="match status" value="1"/>
</dbReference>
<reference evidence="7 8" key="1">
    <citation type="submission" date="2020-04" db="EMBL/GenBank/DDBJ databases">
        <title>MicrobeNet Type strains.</title>
        <authorList>
            <person name="Nicholson A.C."/>
        </authorList>
    </citation>
    <scope>NUCLEOTIDE SEQUENCE [LARGE SCALE GENOMIC DNA]</scope>
    <source>
        <strain evidence="7 8">ATCC BAA-789</strain>
    </source>
</reference>
<gene>
    <name evidence="7" type="ORF">HF995_05690</name>
</gene>
<keyword evidence="8" id="KW-1185">Reference proteome</keyword>
<organism evidence="7 8">
    <name type="scientific">Sanguibacter hominis ATCC BAA-789</name>
    <dbReference type="NCBI Taxonomy" id="1312740"/>
    <lineage>
        <taxon>Bacteria</taxon>
        <taxon>Bacillati</taxon>
        <taxon>Actinomycetota</taxon>
        <taxon>Actinomycetes</taxon>
        <taxon>Micrococcales</taxon>
        <taxon>Sanguibacteraceae</taxon>
        <taxon>Sanguibacter</taxon>
    </lineage>
</organism>
<dbReference type="InterPro" id="IPR027417">
    <property type="entry name" value="P-loop_NTPase"/>
</dbReference>
<proteinExistence type="predicted"/>
<keyword evidence="5" id="KW-0046">Antibiotic resistance</keyword>
<dbReference type="AlphaFoldDB" id="A0A9X5FAX2"/>
<keyword evidence="4 7" id="KW-0067">ATP-binding</keyword>
<evidence type="ECO:0000313" key="7">
    <source>
        <dbReference type="EMBL" id="NKX92769.1"/>
    </source>
</evidence>
<evidence type="ECO:0000256" key="2">
    <source>
        <dbReference type="ARBA" id="ARBA00022448"/>
    </source>
</evidence>
<dbReference type="GO" id="GO:0005886">
    <property type="term" value="C:plasma membrane"/>
    <property type="evidence" value="ECO:0007669"/>
    <property type="project" value="UniProtKB-SubCell"/>
</dbReference>
<accession>A0A9X5FAX2</accession>
<dbReference type="Proteomes" id="UP000774283">
    <property type="component" value="Unassembled WGS sequence"/>
</dbReference>
<dbReference type="PANTHER" id="PTHR42711:SF4">
    <property type="entry name" value="ABC TRANSPORTER RELATED"/>
    <property type="match status" value="1"/>
</dbReference>
<keyword evidence="2" id="KW-0813">Transport</keyword>
<dbReference type="RefSeq" id="WP_168446769.1">
    <property type="nucleotide sequence ID" value="NZ_JAAXOW010000001.1"/>
</dbReference>
<dbReference type="SUPFAM" id="SSF52540">
    <property type="entry name" value="P-loop containing nucleoside triphosphate hydrolases"/>
    <property type="match status" value="1"/>
</dbReference>
<dbReference type="GO" id="GO:0005524">
    <property type="term" value="F:ATP binding"/>
    <property type="evidence" value="ECO:0007669"/>
    <property type="project" value="UniProtKB-KW"/>
</dbReference>
<evidence type="ECO:0000256" key="5">
    <source>
        <dbReference type="ARBA" id="ARBA00023251"/>
    </source>
</evidence>
<dbReference type="InterPro" id="IPR003593">
    <property type="entry name" value="AAA+_ATPase"/>
</dbReference>
<dbReference type="EMBL" id="JAAXOW010000001">
    <property type="protein sequence ID" value="NKX92769.1"/>
    <property type="molecule type" value="Genomic_DNA"/>
</dbReference>
<evidence type="ECO:0000256" key="4">
    <source>
        <dbReference type="ARBA" id="ARBA00022840"/>
    </source>
</evidence>
<dbReference type="PANTHER" id="PTHR42711">
    <property type="entry name" value="ABC TRANSPORTER ATP-BINDING PROTEIN"/>
    <property type="match status" value="1"/>
</dbReference>
<sequence length="340" mass="37854">MISSYERFTMIVVEDLVREFEITVREPGLKAALRSIVKREHRTVTAVENVSFTAGGGQVLGFLGPNGSGKTTTLKCLAGLLTPTSGRVEVLGHTPSRRDPEFLRQLGFVMGQRWQLHIDLPVMESFELHRVTYGLGRREYEDSRDELIEMLGLGPFVMQQARKLSLGQRMRCEFAASLMHRPQVVLLDEPTLGLDFEAQVQIREFVAEYVARTGACVLLTSHYLADIEALCQEVMTISGGHLTYRGPLRDVQAMASDTKRVRAQLVRPMPESELSELDLGGDVDVVDHSATELVLEVPRGRTGHVVGRLEQSDAVSDLTMVDPPLEETLHQLYQRTGAEA</sequence>
<keyword evidence="3" id="KW-0547">Nucleotide-binding</keyword>
<name>A0A9X5FAX2_9MICO</name>
<dbReference type="GO" id="GO:0046677">
    <property type="term" value="P:response to antibiotic"/>
    <property type="evidence" value="ECO:0007669"/>
    <property type="project" value="UniProtKB-KW"/>
</dbReference>
<dbReference type="SMART" id="SM00382">
    <property type="entry name" value="AAA"/>
    <property type="match status" value="1"/>
</dbReference>
<protein>
    <submittedName>
        <fullName evidence="7">ATP-binding cassette domain-containing protein</fullName>
    </submittedName>
</protein>
<comment type="subcellular location">
    <subcellularLocation>
        <location evidence="1">Cell membrane</location>
        <topology evidence="1">Peripheral membrane protein</topology>
    </subcellularLocation>
</comment>
<comment type="caution">
    <text evidence="7">The sequence shown here is derived from an EMBL/GenBank/DDBJ whole genome shotgun (WGS) entry which is preliminary data.</text>
</comment>
<evidence type="ECO:0000256" key="1">
    <source>
        <dbReference type="ARBA" id="ARBA00004202"/>
    </source>
</evidence>
<dbReference type="InterPro" id="IPR003439">
    <property type="entry name" value="ABC_transporter-like_ATP-bd"/>
</dbReference>
<evidence type="ECO:0000256" key="3">
    <source>
        <dbReference type="ARBA" id="ARBA00022741"/>
    </source>
</evidence>
<dbReference type="Gene3D" id="3.40.50.300">
    <property type="entry name" value="P-loop containing nucleotide triphosphate hydrolases"/>
    <property type="match status" value="1"/>
</dbReference>
<evidence type="ECO:0000259" key="6">
    <source>
        <dbReference type="PROSITE" id="PS50893"/>
    </source>
</evidence>
<evidence type="ECO:0000313" key="8">
    <source>
        <dbReference type="Proteomes" id="UP000774283"/>
    </source>
</evidence>
<feature type="domain" description="ABC transporter" evidence="6">
    <location>
        <begin position="31"/>
        <end position="264"/>
    </location>
</feature>
<dbReference type="GO" id="GO:0016887">
    <property type="term" value="F:ATP hydrolysis activity"/>
    <property type="evidence" value="ECO:0007669"/>
    <property type="project" value="InterPro"/>
</dbReference>